<comment type="caution">
    <text evidence="1">The sequence shown here is derived from an EMBL/GenBank/DDBJ whole genome shotgun (WGS) entry which is preliminary data.</text>
</comment>
<protein>
    <recommendedName>
        <fullName evidence="3">YkgJ family cysteine cluster protein</fullName>
    </recommendedName>
</protein>
<gene>
    <name evidence="1" type="ORF">GCM10007875_03950</name>
</gene>
<dbReference type="RefSeq" id="WP_284279649.1">
    <property type="nucleotide sequence ID" value="NZ_BSOJ01000006.1"/>
</dbReference>
<dbReference type="Pfam" id="PF03692">
    <property type="entry name" value="CxxCxxCC"/>
    <property type="match status" value="1"/>
</dbReference>
<reference evidence="2" key="1">
    <citation type="journal article" date="2019" name="Int. J. Syst. Evol. Microbiol.">
        <title>The Global Catalogue of Microorganisms (GCM) 10K type strain sequencing project: providing services to taxonomists for standard genome sequencing and annotation.</title>
        <authorList>
            <consortium name="The Broad Institute Genomics Platform"/>
            <consortium name="The Broad Institute Genome Sequencing Center for Infectious Disease"/>
            <person name="Wu L."/>
            <person name="Ma J."/>
        </authorList>
    </citation>
    <scope>NUCLEOTIDE SEQUENCE [LARGE SCALE GENOMIC DNA]</scope>
    <source>
        <strain evidence="2">NBRC 105857</strain>
    </source>
</reference>
<accession>A0ABQ5YS90</accession>
<sequence>MMSSEEQGMLRQSVTQVQKAAQAYLGQNPTFPEAVGFVTQIHSAIDKVVAIAVSEGTQLACRSGCSHCCHVRVEALEPEVFKIARFLQGLPQAALDQFTERLEKHAAAVDGTTLTTHRQACPFLENQRCLIYPIRPAVCRKGHSLDVQPCAQGADTLPQNVAIIAQSEAIIQGAASAYRAAGLPAGGHELGSAVLAVLKNSDAPKEWLAGDVKLK</sequence>
<dbReference type="Proteomes" id="UP001156664">
    <property type="component" value="Unassembled WGS sequence"/>
</dbReference>
<evidence type="ECO:0000313" key="1">
    <source>
        <dbReference type="EMBL" id="GLR25307.1"/>
    </source>
</evidence>
<organism evidence="1 2">
    <name type="scientific">Limnobacter litoralis</name>
    <dbReference type="NCBI Taxonomy" id="481366"/>
    <lineage>
        <taxon>Bacteria</taxon>
        <taxon>Pseudomonadati</taxon>
        <taxon>Pseudomonadota</taxon>
        <taxon>Betaproteobacteria</taxon>
        <taxon>Burkholderiales</taxon>
        <taxon>Burkholderiaceae</taxon>
        <taxon>Limnobacter</taxon>
    </lineage>
</organism>
<dbReference type="InterPro" id="IPR005358">
    <property type="entry name" value="Puta_zinc/iron-chelating_dom"/>
</dbReference>
<evidence type="ECO:0000313" key="2">
    <source>
        <dbReference type="Proteomes" id="UP001156664"/>
    </source>
</evidence>
<keyword evidence="2" id="KW-1185">Reference proteome</keyword>
<name>A0ABQ5YS90_9BURK</name>
<proteinExistence type="predicted"/>
<evidence type="ECO:0008006" key="3">
    <source>
        <dbReference type="Google" id="ProtNLM"/>
    </source>
</evidence>
<dbReference type="EMBL" id="BSOJ01000006">
    <property type="protein sequence ID" value="GLR25307.1"/>
    <property type="molecule type" value="Genomic_DNA"/>
</dbReference>